<organism evidence="2 3">
    <name type="scientific">Diaporthe vaccinii</name>
    <dbReference type="NCBI Taxonomy" id="105482"/>
    <lineage>
        <taxon>Eukaryota</taxon>
        <taxon>Fungi</taxon>
        <taxon>Dikarya</taxon>
        <taxon>Ascomycota</taxon>
        <taxon>Pezizomycotina</taxon>
        <taxon>Sordariomycetes</taxon>
        <taxon>Sordariomycetidae</taxon>
        <taxon>Diaporthales</taxon>
        <taxon>Diaporthaceae</taxon>
        <taxon>Diaporthe</taxon>
        <taxon>Diaporthe eres species complex</taxon>
    </lineage>
</organism>
<name>A0ABR4ESL5_9PEZI</name>
<reference evidence="2 3" key="1">
    <citation type="submission" date="2024-03" db="EMBL/GenBank/DDBJ databases">
        <title>A high-quality draft genome sequence of Diaporthe vaccinii, a causative agent of upright dieback and viscid rot disease in cranberry plants.</title>
        <authorList>
            <person name="Sarrasin M."/>
            <person name="Lang B.F."/>
            <person name="Burger G."/>
        </authorList>
    </citation>
    <scope>NUCLEOTIDE SEQUENCE [LARGE SCALE GENOMIC DNA]</scope>
    <source>
        <strain evidence="2 3">IS7</strain>
    </source>
</reference>
<keyword evidence="3" id="KW-1185">Reference proteome</keyword>
<dbReference type="Proteomes" id="UP001600888">
    <property type="component" value="Unassembled WGS sequence"/>
</dbReference>
<evidence type="ECO:0000256" key="1">
    <source>
        <dbReference type="SAM" id="MobiDB-lite"/>
    </source>
</evidence>
<feature type="compositionally biased region" description="Low complexity" evidence="1">
    <location>
        <begin position="29"/>
        <end position="51"/>
    </location>
</feature>
<sequence>MLIGNNAGWGGVTRIGCLLLDFHPYPNDSTTSVAPSATPSSTSSAPSQQPTLGPSPTGGPHCHSKPPRTNPNEPVSSDAVTRIAGMLCNSKSYVAGSVFTQNSPHIVYDRAESGVEYRFTMSWTPDASDTCRQMTQGQLLPSVDQCKSTLIRDYTDCDNGGWGGWIESGCLRFDFSPSDF</sequence>
<gene>
    <name evidence="2" type="ORF">FJTKL_08107</name>
</gene>
<proteinExistence type="predicted"/>
<comment type="caution">
    <text evidence="2">The sequence shown here is derived from an EMBL/GenBank/DDBJ whole genome shotgun (WGS) entry which is preliminary data.</text>
</comment>
<protein>
    <submittedName>
        <fullName evidence="2">Uncharacterized protein</fullName>
    </submittedName>
</protein>
<evidence type="ECO:0000313" key="2">
    <source>
        <dbReference type="EMBL" id="KAL2285424.1"/>
    </source>
</evidence>
<dbReference type="EMBL" id="JBAWTH010000030">
    <property type="protein sequence ID" value="KAL2285424.1"/>
    <property type="molecule type" value="Genomic_DNA"/>
</dbReference>
<evidence type="ECO:0000313" key="3">
    <source>
        <dbReference type="Proteomes" id="UP001600888"/>
    </source>
</evidence>
<feature type="region of interest" description="Disordered" evidence="1">
    <location>
        <begin position="29"/>
        <end position="76"/>
    </location>
</feature>
<accession>A0ABR4ESL5</accession>